<evidence type="ECO:0000259" key="2">
    <source>
        <dbReference type="PROSITE" id="PS50405"/>
    </source>
</evidence>
<dbReference type="EMBL" id="CP047045">
    <property type="protein sequence ID" value="QGZ95506.1"/>
    <property type="molecule type" value="Genomic_DNA"/>
</dbReference>
<dbReference type="EC" id="2.5.1.18" evidence="3"/>
<dbReference type="InterPro" id="IPR002946">
    <property type="entry name" value="CLIC"/>
</dbReference>
<sequence>MLTLYGHPISSYTWKVLIALYENGTPFESVTVDQNTYADFIAKWPMGKFPILLDSDRKQMVTETSVIIEYLDAYYPGRTRFVPKHLDTALEVRRWDRVFDHLGNTMTKIVTDNIRPDSQRDPYGVEEAKRIVRGIYTVIEAQVGDRDFIVGNTVTLADCSAAPSLWYGTRNAPLDGGFPRIAAYLERLKAWPAFARAVKESEPLFHIYPGA</sequence>
<dbReference type="SFLD" id="SFLDG00358">
    <property type="entry name" value="Main_(cytGST)"/>
    <property type="match status" value="1"/>
</dbReference>
<dbReference type="PANTHER" id="PTHR44051">
    <property type="entry name" value="GLUTATHIONE S-TRANSFERASE-RELATED"/>
    <property type="match status" value="1"/>
</dbReference>
<evidence type="ECO:0000313" key="3">
    <source>
        <dbReference type="EMBL" id="QGZ95506.1"/>
    </source>
</evidence>
<dbReference type="CDD" id="cd00570">
    <property type="entry name" value="GST_N_family"/>
    <property type="match status" value="1"/>
</dbReference>
<dbReference type="RefSeq" id="WP_228445667.1">
    <property type="nucleotide sequence ID" value="NZ_CP047045.1"/>
</dbReference>
<dbReference type="Pfam" id="PF13417">
    <property type="entry name" value="GST_N_3"/>
    <property type="match status" value="1"/>
</dbReference>
<protein>
    <submittedName>
        <fullName evidence="3">Glutathione S-transferase GstB</fullName>
        <ecNumber evidence="3">2.5.1.18</ecNumber>
    </submittedName>
</protein>
<keyword evidence="4" id="KW-1185">Reference proteome</keyword>
<reference evidence="4" key="1">
    <citation type="submission" date="2019-12" db="EMBL/GenBank/DDBJ databases">
        <title>Complete genome of Terracaulis silvestris 0127_4.</title>
        <authorList>
            <person name="Vieira S."/>
            <person name="Riedel T."/>
            <person name="Sproer C."/>
            <person name="Pascual J."/>
            <person name="Boedeker C."/>
            <person name="Overmann J."/>
        </authorList>
    </citation>
    <scope>NUCLEOTIDE SEQUENCE [LARGE SCALE GENOMIC DNA]</scope>
    <source>
        <strain evidence="4">0127_4</strain>
    </source>
</reference>
<proteinExistence type="predicted"/>
<dbReference type="Gene3D" id="1.20.1050.10">
    <property type="match status" value="1"/>
</dbReference>
<dbReference type="InterPro" id="IPR010987">
    <property type="entry name" value="Glutathione-S-Trfase_C-like"/>
</dbReference>
<dbReference type="InterPro" id="IPR036282">
    <property type="entry name" value="Glutathione-S-Trfase_C_sf"/>
</dbReference>
<evidence type="ECO:0000259" key="1">
    <source>
        <dbReference type="PROSITE" id="PS50404"/>
    </source>
</evidence>
<feature type="domain" description="GST N-terminal" evidence="1">
    <location>
        <begin position="1"/>
        <end position="79"/>
    </location>
</feature>
<dbReference type="SUPFAM" id="SSF47616">
    <property type="entry name" value="GST C-terminal domain-like"/>
    <property type="match status" value="1"/>
</dbReference>
<feature type="domain" description="GST C-terminal" evidence="2">
    <location>
        <begin position="88"/>
        <end position="207"/>
    </location>
</feature>
<dbReference type="PROSITE" id="PS50405">
    <property type="entry name" value="GST_CTER"/>
    <property type="match status" value="1"/>
</dbReference>
<dbReference type="Proteomes" id="UP000431269">
    <property type="component" value="Chromosome"/>
</dbReference>
<dbReference type="InterPro" id="IPR036249">
    <property type="entry name" value="Thioredoxin-like_sf"/>
</dbReference>
<dbReference type="Gene3D" id="3.40.30.10">
    <property type="entry name" value="Glutaredoxin"/>
    <property type="match status" value="1"/>
</dbReference>
<name>A0A6I6MQ38_9CAUL</name>
<dbReference type="SFLD" id="SFLDS00019">
    <property type="entry name" value="Glutathione_Transferase_(cytos"/>
    <property type="match status" value="1"/>
</dbReference>
<dbReference type="Pfam" id="PF00043">
    <property type="entry name" value="GST_C"/>
    <property type="match status" value="1"/>
</dbReference>
<dbReference type="CDD" id="cd00299">
    <property type="entry name" value="GST_C_family"/>
    <property type="match status" value="1"/>
</dbReference>
<dbReference type="PANTHER" id="PTHR44051:SF8">
    <property type="entry name" value="GLUTATHIONE S-TRANSFERASE GSTA"/>
    <property type="match status" value="1"/>
</dbReference>
<dbReference type="GO" id="GO:0004364">
    <property type="term" value="F:glutathione transferase activity"/>
    <property type="evidence" value="ECO:0007669"/>
    <property type="project" value="UniProtKB-EC"/>
</dbReference>
<dbReference type="InterPro" id="IPR004045">
    <property type="entry name" value="Glutathione_S-Trfase_N"/>
</dbReference>
<dbReference type="SUPFAM" id="SSF52833">
    <property type="entry name" value="Thioredoxin-like"/>
    <property type="match status" value="1"/>
</dbReference>
<dbReference type="PROSITE" id="PS50404">
    <property type="entry name" value="GST_NTER"/>
    <property type="match status" value="1"/>
</dbReference>
<dbReference type="AlphaFoldDB" id="A0A6I6MQ38"/>
<evidence type="ECO:0000313" key="4">
    <source>
        <dbReference type="Proteomes" id="UP000431269"/>
    </source>
</evidence>
<accession>A0A6I6MQ38</accession>
<keyword evidence="3" id="KW-0808">Transferase</keyword>
<dbReference type="InterPro" id="IPR040079">
    <property type="entry name" value="Glutathione_S-Trfase"/>
</dbReference>
<dbReference type="KEGG" id="tsv:DSM104635_02355"/>
<dbReference type="PRINTS" id="PR01263">
    <property type="entry name" value="INTCLCHANNEL"/>
</dbReference>
<gene>
    <name evidence="3" type="primary">gstB_1</name>
    <name evidence="3" type="ORF">DSM104635_02355</name>
</gene>
<dbReference type="InterPro" id="IPR004046">
    <property type="entry name" value="GST_C"/>
</dbReference>
<organism evidence="3 4">
    <name type="scientific">Terricaulis silvestris</name>
    <dbReference type="NCBI Taxonomy" id="2686094"/>
    <lineage>
        <taxon>Bacteria</taxon>
        <taxon>Pseudomonadati</taxon>
        <taxon>Pseudomonadota</taxon>
        <taxon>Alphaproteobacteria</taxon>
        <taxon>Caulobacterales</taxon>
        <taxon>Caulobacteraceae</taxon>
        <taxon>Terricaulis</taxon>
    </lineage>
</organism>